<evidence type="ECO:0000313" key="2">
    <source>
        <dbReference type="EMBL" id="EKM83314.1"/>
    </source>
</evidence>
<evidence type="ECO:0000256" key="1">
    <source>
        <dbReference type="SAM" id="MobiDB-lite"/>
    </source>
</evidence>
<name>K5W8X9_AGABU</name>
<feature type="region of interest" description="Disordered" evidence="1">
    <location>
        <begin position="70"/>
        <end position="92"/>
    </location>
</feature>
<gene>
    <name evidence="2" type="ORF">AGABI1DRAFT_105001</name>
</gene>
<reference evidence="3" key="1">
    <citation type="journal article" date="2012" name="Proc. Natl. Acad. Sci. U.S.A.">
        <title>Genome sequence of the button mushroom Agaricus bisporus reveals mechanisms governing adaptation to a humic-rich ecological niche.</title>
        <authorList>
            <person name="Morin E."/>
            <person name="Kohler A."/>
            <person name="Baker A.R."/>
            <person name="Foulongne-Oriol M."/>
            <person name="Lombard V."/>
            <person name="Nagy L.G."/>
            <person name="Ohm R.A."/>
            <person name="Patyshakuliyeva A."/>
            <person name="Brun A."/>
            <person name="Aerts A.L."/>
            <person name="Bailey A.M."/>
            <person name="Billette C."/>
            <person name="Coutinho P.M."/>
            <person name="Deakin G."/>
            <person name="Doddapaneni H."/>
            <person name="Floudas D."/>
            <person name="Grimwood J."/>
            <person name="Hilden K."/>
            <person name="Kuees U."/>
            <person name="LaButti K.M."/>
            <person name="Lapidus A."/>
            <person name="Lindquist E.A."/>
            <person name="Lucas S.M."/>
            <person name="Murat C."/>
            <person name="Riley R.W."/>
            <person name="Salamov A.A."/>
            <person name="Schmutz J."/>
            <person name="Subramanian V."/>
            <person name="Woesten H.A.B."/>
            <person name="Xu J."/>
            <person name="Eastwood D.C."/>
            <person name="Foster G.D."/>
            <person name="Sonnenberg A.S."/>
            <person name="Cullen D."/>
            <person name="de Vries R.P."/>
            <person name="Lundell T."/>
            <person name="Hibbett D.S."/>
            <person name="Henrissat B."/>
            <person name="Burton K.S."/>
            <person name="Kerrigan R.W."/>
            <person name="Challen M.P."/>
            <person name="Grigoriev I.V."/>
            <person name="Martin F."/>
        </authorList>
    </citation>
    <scope>NUCLEOTIDE SEQUENCE [LARGE SCALE GENOMIC DNA]</scope>
    <source>
        <strain evidence="3">JB137-S8 / ATCC MYA-4627 / FGSC 10392</strain>
    </source>
</reference>
<dbReference type="InParanoid" id="K5W8X9"/>
<dbReference type="AlphaFoldDB" id="K5W8X9"/>
<accession>K5W8X9</accession>
<protein>
    <submittedName>
        <fullName evidence="2">Uncharacterized protein</fullName>
    </submittedName>
</protein>
<dbReference type="KEGG" id="abp:AGABI1DRAFT105001"/>
<dbReference type="OrthoDB" id="10676071at2759"/>
<dbReference type="OMA" id="LIFHEIN"/>
<dbReference type="GeneID" id="18822068"/>
<organism evidence="2 3">
    <name type="scientific">Agaricus bisporus var. burnettii (strain JB137-S8 / ATCC MYA-4627 / FGSC 10392)</name>
    <name type="common">White button mushroom</name>
    <dbReference type="NCBI Taxonomy" id="597362"/>
    <lineage>
        <taxon>Eukaryota</taxon>
        <taxon>Fungi</taxon>
        <taxon>Dikarya</taxon>
        <taxon>Basidiomycota</taxon>
        <taxon>Agaricomycotina</taxon>
        <taxon>Agaricomycetes</taxon>
        <taxon>Agaricomycetidae</taxon>
        <taxon>Agaricales</taxon>
        <taxon>Agaricineae</taxon>
        <taxon>Agaricaceae</taxon>
        <taxon>Agaricus</taxon>
    </lineage>
</organism>
<dbReference type="EMBL" id="JH971386">
    <property type="protein sequence ID" value="EKM83314.1"/>
    <property type="molecule type" value="Genomic_DNA"/>
</dbReference>
<evidence type="ECO:0000313" key="3">
    <source>
        <dbReference type="Proteomes" id="UP000008493"/>
    </source>
</evidence>
<keyword evidence="3" id="KW-1185">Reference proteome</keyword>
<dbReference type="RefSeq" id="XP_007327076.1">
    <property type="nucleotide sequence ID" value="XM_007327014.1"/>
</dbReference>
<dbReference type="Proteomes" id="UP000008493">
    <property type="component" value="Unassembled WGS sequence"/>
</dbReference>
<proteinExistence type="predicted"/>
<sequence>MLPLLKRKKAAATCTLSLTNVSVIPFPASSDTDIPSLASTSAIHAPSPSPPRQRTNASLLCRKRCARQVEPEYPQSTTTTTSSPRKRARKASLSSLYPRKPSLFPHKHHTLAAALGFGPGSLALTGDLKFLCNVYRSIASTKLKREFAKAEKRLFDDASMRMDVDMDIMDIDSREELDEQETIFMDRLRSYLIFHEINPQWLDVTPHSITWVNDMQIIDDPSSAPSTTPPLLPINPQPQIIASLLFRHRHRVKLTHSSAKSRLLAKVACAEQYGGWKRRTIPKSPLVVDL</sequence>
<dbReference type="HOGENOM" id="CLU_959654_0_0_1"/>